<sequence>MEIASHPLNHRIVRFYDSNHDSNNHARNYYDIRKLVPRLGIVQQKIDCCESGCMIHYKDDENLQSCKFCGTPRYKAVPGERAKGEEVPRKRNAYLPLIPRLKRLYASMSSVPHMRWHHENRRLPGVMCHPSYGNAWKDFIHRHPDFERCPKFASHRTPGYGVTHNWTKRNILWDLSYWRENLIRHNLDAMHIEKNIFENIFNTIMDILGKTKNNVKARMDLQEYCVRCKLHLQKTNQDKWVKTNAKYIFTTHQRRSACEWVKALWMPDGYASNMARYLGKIKRTVKQRAQVEGRPSRKSDKRCLNEANYFTESCNGAGENLYFEEWFKSYVLNLMNGITSEVMKDLAWGPNKKVQTWPKYFVNGFKFHTQEWSKEKKTVNSDSAIWIKGEEGNDGHQRDF</sequence>
<accession>A0A2I0HHE3</accession>
<dbReference type="EMBL" id="PGOL01009182">
    <property type="protein sequence ID" value="PKI31102.1"/>
    <property type="molecule type" value="Genomic_DNA"/>
</dbReference>
<evidence type="ECO:0000313" key="1">
    <source>
        <dbReference type="EMBL" id="PKI31102.1"/>
    </source>
</evidence>
<protein>
    <submittedName>
        <fullName evidence="1">Uncharacterized protein</fullName>
    </submittedName>
</protein>
<comment type="caution">
    <text evidence="1">The sequence shown here is derived from an EMBL/GenBank/DDBJ whole genome shotgun (WGS) entry which is preliminary data.</text>
</comment>
<dbReference type="Proteomes" id="UP000233551">
    <property type="component" value="Unassembled WGS sequence"/>
</dbReference>
<dbReference type="PANTHER" id="PTHR10775">
    <property type="entry name" value="OS08G0208400 PROTEIN"/>
    <property type="match status" value="1"/>
</dbReference>
<proteinExistence type="predicted"/>
<reference evidence="1 2" key="1">
    <citation type="submission" date="2017-11" db="EMBL/GenBank/DDBJ databases">
        <title>De-novo sequencing of pomegranate (Punica granatum L.) genome.</title>
        <authorList>
            <person name="Akparov Z."/>
            <person name="Amiraslanov A."/>
            <person name="Hajiyeva S."/>
            <person name="Abbasov M."/>
            <person name="Kaur K."/>
            <person name="Hamwieh A."/>
            <person name="Solovyev V."/>
            <person name="Salamov A."/>
            <person name="Braich B."/>
            <person name="Kosarev P."/>
            <person name="Mahmoud A."/>
            <person name="Hajiyev E."/>
            <person name="Babayeva S."/>
            <person name="Izzatullayeva V."/>
            <person name="Mammadov A."/>
            <person name="Mammadov A."/>
            <person name="Sharifova S."/>
            <person name="Ojaghi J."/>
            <person name="Eynullazada K."/>
            <person name="Bayramov B."/>
            <person name="Abdulazimova A."/>
            <person name="Shahmuradov I."/>
        </authorList>
    </citation>
    <scope>NUCLEOTIDE SEQUENCE [LARGE SCALE GENOMIC DNA]</scope>
    <source>
        <strain evidence="2">cv. AG2017</strain>
        <tissue evidence="1">Leaf</tissue>
    </source>
</reference>
<organism evidence="1 2">
    <name type="scientific">Punica granatum</name>
    <name type="common">Pomegranate</name>
    <dbReference type="NCBI Taxonomy" id="22663"/>
    <lineage>
        <taxon>Eukaryota</taxon>
        <taxon>Viridiplantae</taxon>
        <taxon>Streptophyta</taxon>
        <taxon>Embryophyta</taxon>
        <taxon>Tracheophyta</taxon>
        <taxon>Spermatophyta</taxon>
        <taxon>Magnoliopsida</taxon>
        <taxon>eudicotyledons</taxon>
        <taxon>Gunneridae</taxon>
        <taxon>Pentapetalae</taxon>
        <taxon>rosids</taxon>
        <taxon>malvids</taxon>
        <taxon>Myrtales</taxon>
        <taxon>Lythraceae</taxon>
        <taxon>Punica</taxon>
    </lineage>
</organism>
<dbReference type="STRING" id="22663.A0A2I0HHE3"/>
<keyword evidence="2" id="KW-1185">Reference proteome</keyword>
<dbReference type="PANTHER" id="PTHR10775:SF193">
    <property type="entry name" value="DUF4216 DOMAIN-CONTAINING PROTEIN"/>
    <property type="match status" value="1"/>
</dbReference>
<name>A0A2I0HHE3_PUNGR</name>
<dbReference type="AlphaFoldDB" id="A0A2I0HHE3"/>
<gene>
    <name evidence="1" type="ORF">CRG98_048501</name>
</gene>
<evidence type="ECO:0000313" key="2">
    <source>
        <dbReference type="Proteomes" id="UP000233551"/>
    </source>
</evidence>